<name>A0A067DF44_CITSI</name>
<protein>
    <submittedName>
        <fullName evidence="1">Uncharacterized protein</fullName>
    </submittedName>
</protein>
<keyword evidence="2" id="KW-1185">Reference proteome</keyword>
<dbReference type="Proteomes" id="UP000027120">
    <property type="component" value="Unassembled WGS sequence"/>
</dbReference>
<accession>A0A067DF44</accession>
<dbReference type="STRING" id="2711.A0A067DF44"/>
<dbReference type="AlphaFoldDB" id="A0A067DF44"/>
<proteinExistence type="predicted"/>
<gene>
    <name evidence="1" type="ORF">CISIN_1g035289mg</name>
</gene>
<organism evidence="1 2">
    <name type="scientific">Citrus sinensis</name>
    <name type="common">Sweet orange</name>
    <name type="synonym">Citrus aurantium var. sinensis</name>
    <dbReference type="NCBI Taxonomy" id="2711"/>
    <lineage>
        <taxon>Eukaryota</taxon>
        <taxon>Viridiplantae</taxon>
        <taxon>Streptophyta</taxon>
        <taxon>Embryophyta</taxon>
        <taxon>Tracheophyta</taxon>
        <taxon>Spermatophyta</taxon>
        <taxon>Magnoliopsida</taxon>
        <taxon>eudicotyledons</taxon>
        <taxon>Gunneridae</taxon>
        <taxon>Pentapetalae</taxon>
        <taxon>rosids</taxon>
        <taxon>malvids</taxon>
        <taxon>Sapindales</taxon>
        <taxon>Rutaceae</taxon>
        <taxon>Aurantioideae</taxon>
        <taxon>Citrus</taxon>
    </lineage>
</organism>
<dbReference type="EMBL" id="KK791418">
    <property type="protein sequence ID" value="KDO37231.1"/>
    <property type="molecule type" value="Genomic_DNA"/>
</dbReference>
<sequence>MDYLGINIGCVTGSLRDGKFPEKDCLLPLLSKVLGYLIVALSTTVKLPQVTVPPSLLSLIFHMKLING</sequence>
<reference evidence="1 2" key="1">
    <citation type="submission" date="2014-04" db="EMBL/GenBank/DDBJ databases">
        <authorList>
            <consortium name="International Citrus Genome Consortium"/>
            <person name="Gmitter F."/>
            <person name="Chen C."/>
            <person name="Farmerie W."/>
            <person name="Harkins T."/>
            <person name="Desany B."/>
            <person name="Mohiuddin M."/>
            <person name="Kodira C."/>
            <person name="Borodovsky M."/>
            <person name="Lomsadze A."/>
            <person name="Burns P."/>
            <person name="Jenkins J."/>
            <person name="Prochnik S."/>
            <person name="Shu S."/>
            <person name="Chapman J."/>
            <person name="Pitluck S."/>
            <person name="Schmutz J."/>
            <person name="Rokhsar D."/>
        </authorList>
    </citation>
    <scope>NUCLEOTIDE SEQUENCE</scope>
</reference>
<evidence type="ECO:0000313" key="2">
    <source>
        <dbReference type="Proteomes" id="UP000027120"/>
    </source>
</evidence>
<evidence type="ECO:0000313" key="1">
    <source>
        <dbReference type="EMBL" id="KDO37231.1"/>
    </source>
</evidence>